<comment type="caution">
    <text evidence="1">The sequence shown here is derived from an EMBL/GenBank/DDBJ whole genome shotgun (WGS) entry which is preliminary data.</text>
</comment>
<evidence type="ECO:0008006" key="3">
    <source>
        <dbReference type="Google" id="ProtNLM"/>
    </source>
</evidence>
<sequence>MPIQLVTEEDVVRMKRLLARDRSGALARAIIESLRESAAALSSAQRDTLSRNDTALSDDMARAVAAAERVVTATWERLHPGRTLAC</sequence>
<dbReference type="RefSeq" id="WP_173124083.1">
    <property type="nucleotide sequence ID" value="NZ_JABRWJ010000004.1"/>
</dbReference>
<evidence type="ECO:0000313" key="2">
    <source>
        <dbReference type="Proteomes" id="UP000737171"/>
    </source>
</evidence>
<protein>
    <recommendedName>
        <fullName evidence="3">Plasmid stabilization protein</fullName>
    </recommendedName>
</protein>
<name>A0ABX2EIN6_9BURK</name>
<accession>A0ABX2EIN6</accession>
<dbReference type="Proteomes" id="UP000737171">
    <property type="component" value="Unassembled WGS sequence"/>
</dbReference>
<keyword evidence="2" id="KW-1185">Reference proteome</keyword>
<reference evidence="1 2" key="1">
    <citation type="submission" date="2020-05" db="EMBL/GenBank/DDBJ databases">
        <title>Aquincola sp. isolate from soil.</title>
        <authorList>
            <person name="Han J."/>
            <person name="Kim D.-U."/>
        </authorList>
    </citation>
    <scope>NUCLEOTIDE SEQUENCE [LARGE SCALE GENOMIC DNA]</scope>
    <source>
        <strain evidence="1 2">S2</strain>
    </source>
</reference>
<gene>
    <name evidence="1" type="ORF">HLB44_15710</name>
</gene>
<evidence type="ECO:0000313" key="1">
    <source>
        <dbReference type="EMBL" id="NRF68441.1"/>
    </source>
</evidence>
<dbReference type="EMBL" id="JABRWJ010000004">
    <property type="protein sequence ID" value="NRF68441.1"/>
    <property type="molecule type" value="Genomic_DNA"/>
</dbReference>
<organism evidence="1 2">
    <name type="scientific">Pseudaquabacterium terrae</name>
    <dbReference type="NCBI Taxonomy" id="2732868"/>
    <lineage>
        <taxon>Bacteria</taxon>
        <taxon>Pseudomonadati</taxon>
        <taxon>Pseudomonadota</taxon>
        <taxon>Betaproteobacteria</taxon>
        <taxon>Burkholderiales</taxon>
        <taxon>Sphaerotilaceae</taxon>
        <taxon>Pseudaquabacterium</taxon>
    </lineage>
</organism>
<proteinExistence type="predicted"/>